<evidence type="ECO:0000313" key="3">
    <source>
        <dbReference type="EMBL" id="OBZ72541.1"/>
    </source>
</evidence>
<dbReference type="Gene3D" id="3.40.640.10">
    <property type="entry name" value="Type I PLP-dependent aspartate aminotransferase-like (Major domain)"/>
    <property type="match status" value="1"/>
</dbReference>
<dbReference type="PANTHER" id="PTHR43092">
    <property type="entry name" value="L-CYSTEINE DESULFHYDRASE"/>
    <property type="match status" value="1"/>
</dbReference>
<sequence length="439" mass="49355">MTAIDLAAPFGHALKPYWAFDPKYINLNHGSYGSLPLPVLFSCTQNTILAERNPDKFHRVTYMPMLQESRKRVAELVGAEHDEIVLVPNATHGLNTVLRNFEWKQGDVIIGASTTYGAISRTIQYLADRSEQPRPEAYSIQYTFPMSHAEILDAFRARVREIKQLHASTEFSDAPLESLGYEEGSKKNKFVAVIDSVTANPGVLMPWKEMVRVCRKKAFWSVVDAAHSIGQETNINSAKRGLISGYPTVISGFTRNGAVPLYMCPNVIKQALQFRDGYDTNFVLQHEWTGTMDFIPYLSIPAALDFRNWLGGEAAINEYCHELAMAGGERLASVMGTKVMDKTGELTLNMTNVLLPLPVENTKGEVYSGEVLSAINSQLREKLLYEWNTYAAHYFHAGGWWCRCSAQVWNEESDFEYLGKAFNAICKEIKDTLLAEKRN</sequence>
<dbReference type="Pfam" id="PF00266">
    <property type="entry name" value="Aminotran_5"/>
    <property type="match status" value="1"/>
</dbReference>
<feature type="domain" description="Aminotransferase class V" evidence="2">
    <location>
        <begin position="65"/>
        <end position="129"/>
    </location>
</feature>
<accession>A0A1C7M6J2</accession>
<keyword evidence="1" id="KW-0663">Pyridoxal phosphate</keyword>
<keyword evidence="4" id="KW-1185">Reference proteome</keyword>
<proteinExistence type="predicted"/>
<dbReference type="OrthoDB" id="5978656at2759"/>
<dbReference type="InterPro" id="IPR015421">
    <property type="entry name" value="PyrdxlP-dep_Trfase_major"/>
</dbReference>
<name>A0A1C7M6J2_GRIFR</name>
<dbReference type="InterPro" id="IPR000192">
    <property type="entry name" value="Aminotrans_V_dom"/>
</dbReference>
<dbReference type="SUPFAM" id="SSF53383">
    <property type="entry name" value="PLP-dependent transferases"/>
    <property type="match status" value="1"/>
</dbReference>
<organism evidence="3 4">
    <name type="scientific">Grifola frondosa</name>
    <name type="common">Maitake</name>
    <name type="synonym">Polyporus frondosus</name>
    <dbReference type="NCBI Taxonomy" id="5627"/>
    <lineage>
        <taxon>Eukaryota</taxon>
        <taxon>Fungi</taxon>
        <taxon>Dikarya</taxon>
        <taxon>Basidiomycota</taxon>
        <taxon>Agaricomycotina</taxon>
        <taxon>Agaricomycetes</taxon>
        <taxon>Polyporales</taxon>
        <taxon>Grifolaceae</taxon>
        <taxon>Grifola</taxon>
    </lineage>
</organism>
<gene>
    <name evidence="3" type="ORF">A0H81_07972</name>
</gene>
<dbReference type="STRING" id="5627.A0A1C7M6J2"/>
<reference evidence="3 4" key="1">
    <citation type="submission" date="2016-03" db="EMBL/GenBank/DDBJ databases">
        <title>Whole genome sequencing of Grifola frondosa 9006-11.</title>
        <authorList>
            <person name="Min B."/>
            <person name="Park H."/>
            <person name="Kim J.-G."/>
            <person name="Cho H."/>
            <person name="Oh Y.-L."/>
            <person name="Kong W.-S."/>
            <person name="Choi I.-G."/>
        </authorList>
    </citation>
    <scope>NUCLEOTIDE SEQUENCE [LARGE SCALE GENOMIC DNA]</scope>
    <source>
        <strain evidence="3 4">9006-11</strain>
    </source>
</reference>
<protein>
    <recommendedName>
        <fullName evidence="2">Aminotransferase class V domain-containing protein</fullName>
    </recommendedName>
</protein>
<dbReference type="PANTHER" id="PTHR43092:SF2">
    <property type="entry name" value="HERCYNYLCYSTEINE SULFOXIDE LYASE"/>
    <property type="match status" value="1"/>
</dbReference>
<dbReference type="OMA" id="EFAHHDG"/>
<dbReference type="EMBL" id="LUGG01000009">
    <property type="protein sequence ID" value="OBZ72541.1"/>
    <property type="molecule type" value="Genomic_DNA"/>
</dbReference>
<evidence type="ECO:0000313" key="4">
    <source>
        <dbReference type="Proteomes" id="UP000092993"/>
    </source>
</evidence>
<dbReference type="Proteomes" id="UP000092993">
    <property type="component" value="Unassembled WGS sequence"/>
</dbReference>
<comment type="caution">
    <text evidence="3">The sequence shown here is derived from an EMBL/GenBank/DDBJ whole genome shotgun (WGS) entry which is preliminary data.</text>
</comment>
<evidence type="ECO:0000259" key="2">
    <source>
        <dbReference type="Pfam" id="PF00266"/>
    </source>
</evidence>
<dbReference type="AlphaFoldDB" id="A0A1C7M6J2"/>
<evidence type="ECO:0000256" key="1">
    <source>
        <dbReference type="ARBA" id="ARBA00022898"/>
    </source>
</evidence>
<dbReference type="InterPro" id="IPR015424">
    <property type="entry name" value="PyrdxlP-dep_Trfase"/>
</dbReference>